<gene>
    <name evidence="1" type="ORF">VitviT2T_018215</name>
</gene>
<dbReference type="EMBL" id="CP126659">
    <property type="protein sequence ID" value="WJZ99800.1"/>
    <property type="molecule type" value="Genomic_DNA"/>
</dbReference>
<keyword evidence="2" id="KW-1185">Reference proteome</keyword>
<sequence length="78" mass="8471">MSYVAHCKGDRLRVQGVGTLPPDDTECASLSGATPSGFPKRTCGALPYPDSLREKHTTLVNITPRTIAYLIRICCPDH</sequence>
<organism evidence="1 2">
    <name type="scientific">Vitis vinifera</name>
    <name type="common">Grape</name>
    <dbReference type="NCBI Taxonomy" id="29760"/>
    <lineage>
        <taxon>Eukaryota</taxon>
        <taxon>Viridiplantae</taxon>
        <taxon>Streptophyta</taxon>
        <taxon>Embryophyta</taxon>
        <taxon>Tracheophyta</taxon>
        <taxon>Spermatophyta</taxon>
        <taxon>Magnoliopsida</taxon>
        <taxon>eudicotyledons</taxon>
        <taxon>Gunneridae</taxon>
        <taxon>Pentapetalae</taxon>
        <taxon>rosids</taxon>
        <taxon>Vitales</taxon>
        <taxon>Vitaceae</taxon>
        <taxon>Viteae</taxon>
        <taxon>Vitis</taxon>
    </lineage>
</organism>
<evidence type="ECO:0000313" key="2">
    <source>
        <dbReference type="Proteomes" id="UP001227230"/>
    </source>
</evidence>
<evidence type="ECO:0000313" key="1">
    <source>
        <dbReference type="EMBL" id="WJZ99800.1"/>
    </source>
</evidence>
<protein>
    <submittedName>
        <fullName evidence="1">Uncharacterized protein</fullName>
    </submittedName>
</protein>
<name>A0ABY9CZX6_VITVI</name>
<reference evidence="1 2" key="1">
    <citation type="journal article" date="2023" name="Hortic Res">
        <title>The complete reference genome for grapevine (Vitis vinifera L.) genetics and breeding.</title>
        <authorList>
            <person name="Shi X."/>
            <person name="Cao S."/>
            <person name="Wang X."/>
            <person name="Huang S."/>
            <person name="Wang Y."/>
            <person name="Liu Z."/>
            <person name="Liu W."/>
            <person name="Leng X."/>
            <person name="Peng Y."/>
            <person name="Wang N."/>
            <person name="Wang Y."/>
            <person name="Ma Z."/>
            <person name="Xu X."/>
            <person name="Zhang F."/>
            <person name="Xue H."/>
            <person name="Zhong H."/>
            <person name="Wang Y."/>
            <person name="Zhang K."/>
            <person name="Velt A."/>
            <person name="Avia K."/>
            <person name="Holtgrawe D."/>
            <person name="Grimplet J."/>
            <person name="Matus J.T."/>
            <person name="Ware D."/>
            <person name="Wu X."/>
            <person name="Wang H."/>
            <person name="Liu C."/>
            <person name="Fang Y."/>
            <person name="Rustenholz C."/>
            <person name="Cheng Z."/>
            <person name="Xiao H."/>
            <person name="Zhou Y."/>
        </authorList>
    </citation>
    <scope>NUCLEOTIDE SEQUENCE [LARGE SCALE GENOMIC DNA]</scope>
    <source>
        <strain evidence="2">cv. Pinot noir / PN40024</strain>
        <tissue evidence="1">Leaf</tissue>
    </source>
</reference>
<accession>A0ABY9CZX6</accession>
<proteinExistence type="predicted"/>
<dbReference type="Proteomes" id="UP001227230">
    <property type="component" value="Chromosome 12"/>
</dbReference>